<dbReference type="Proteomes" id="UP000054166">
    <property type="component" value="Unassembled WGS sequence"/>
</dbReference>
<reference evidence="3" key="2">
    <citation type="submission" date="2015-01" db="EMBL/GenBank/DDBJ databases">
        <title>Evolutionary Origins and Diversification of the Mycorrhizal Mutualists.</title>
        <authorList>
            <consortium name="DOE Joint Genome Institute"/>
            <consortium name="Mycorrhizal Genomics Consortium"/>
            <person name="Kohler A."/>
            <person name="Kuo A."/>
            <person name="Nagy L.G."/>
            <person name="Floudas D."/>
            <person name="Copeland A."/>
            <person name="Barry K.W."/>
            <person name="Cichocki N."/>
            <person name="Veneault-Fourrey C."/>
            <person name="LaButti K."/>
            <person name="Lindquist E.A."/>
            <person name="Lipzen A."/>
            <person name="Lundell T."/>
            <person name="Morin E."/>
            <person name="Murat C."/>
            <person name="Riley R."/>
            <person name="Ohm R."/>
            <person name="Sun H."/>
            <person name="Tunlid A."/>
            <person name="Henrissat B."/>
            <person name="Grigoriev I.V."/>
            <person name="Hibbett D.S."/>
            <person name="Martin F."/>
        </authorList>
    </citation>
    <scope>NUCLEOTIDE SEQUENCE [LARGE SCALE GENOMIC DNA]</scope>
    <source>
        <strain evidence="3">F 1598</strain>
    </source>
</reference>
<name>A0A0C3GBX1_PILCF</name>
<gene>
    <name evidence="2" type="ORF">PILCRDRAFT_814053</name>
</gene>
<reference evidence="2 3" key="1">
    <citation type="submission" date="2014-04" db="EMBL/GenBank/DDBJ databases">
        <authorList>
            <consortium name="DOE Joint Genome Institute"/>
            <person name="Kuo A."/>
            <person name="Tarkka M."/>
            <person name="Buscot F."/>
            <person name="Kohler A."/>
            <person name="Nagy L.G."/>
            <person name="Floudas D."/>
            <person name="Copeland A."/>
            <person name="Barry K.W."/>
            <person name="Cichocki N."/>
            <person name="Veneault-Fourrey C."/>
            <person name="LaButti K."/>
            <person name="Lindquist E.A."/>
            <person name="Lipzen A."/>
            <person name="Lundell T."/>
            <person name="Morin E."/>
            <person name="Murat C."/>
            <person name="Sun H."/>
            <person name="Tunlid A."/>
            <person name="Henrissat B."/>
            <person name="Grigoriev I.V."/>
            <person name="Hibbett D.S."/>
            <person name="Martin F."/>
            <person name="Nordberg H.P."/>
            <person name="Cantor M.N."/>
            <person name="Hua S.X."/>
        </authorList>
    </citation>
    <scope>NUCLEOTIDE SEQUENCE [LARGE SCALE GENOMIC DNA]</scope>
    <source>
        <strain evidence="2 3">F 1598</strain>
    </source>
</reference>
<organism evidence="2 3">
    <name type="scientific">Piloderma croceum (strain F 1598)</name>
    <dbReference type="NCBI Taxonomy" id="765440"/>
    <lineage>
        <taxon>Eukaryota</taxon>
        <taxon>Fungi</taxon>
        <taxon>Dikarya</taxon>
        <taxon>Basidiomycota</taxon>
        <taxon>Agaricomycotina</taxon>
        <taxon>Agaricomycetes</taxon>
        <taxon>Agaricomycetidae</taxon>
        <taxon>Atheliales</taxon>
        <taxon>Atheliaceae</taxon>
        <taxon>Piloderma</taxon>
    </lineage>
</organism>
<evidence type="ECO:0000313" key="3">
    <source>
        <dbReference type="Proteomes" id="UP000054166"/>
    </source>
</evidence>
<accession>A0A0C3GBX1</accession>
<dbReference type="InParanoid" id="A0A0C3GBX1"/>
<keyword evidence="3" id="KW-1185">Reference proteome</keyword>
<evidence type="ECO:0000313" key="2">
    <source>
        <dbReference type="EMBL" id="KIM88141.1"/>
    </source>
</evidence>
<protein>
    <submittedName>
        <fullName evidence="2">Uncharacterized protein</fullName>
    </submittedName>
</protein>
<feature type="region of interest" description="Disordered" evidence="1">
    <location>
        <begin position="34"/>
        <end position="53"/>
    </location>
</feature>
<sequence>MIRNEQAEQEVVARSLSCCQRERAKSRRVKRAIVGGPSRGTRTTTASQIPTANFGDRGSIVARISAP</sequence>
<proteinExistence type="predicted"/>
<dbReference type="AlphaFoldDB" id="A0A0C3GBX1"/>
<evidence type="ECO:0000256" key="1">
    <source>
        <dbReference type="SAM" id="MobiDB-lite"/>
    </source>
</evidence>
<dbReference type="EMBL" id="KN832977">
    <property type="protein sequence ID" value="KIM88141.1"/>
    <property type="molecule type" value="Genomic_DNA"/>
</dbReference>
<feature type="compositionally biased region" description="Polar residues" evidence="1">
    <location>
        <begin position="40"/>
        <end position="51"/>
    </location>
</feature>
<dbReference type="HOGENOM" id="CLU_2813267_0_0_1"/>